<gene>
    <name evidence="1" type="ORF">BJ508DRAFT_26115</name>
</gene>
<evidence type="ECO:0000313" key="2">
    <source>
        <dbReference type="Proteomes" id="UP000275078"/>
    </source>
</evidence>
<organism evidence="1 2">
    <name type="scientific">Ascobolus immersus RN42</name>
    <dbReference type="NCBI Taxonomy" id="1160509"/>
    <lineage>
        <taxon>Eukaryota</taxon>
        <taxon>Fungi</taxon>
        <taxon>Dikarya</taxon>
        <taxon>Ascomycota</taxon>
        <taxon>Pezizomycotina</taxon>
        <taxon>Pezizomycetes</taxon>
        <taxon>Pezizales</taxon>
        <taxon>Ascobolaceae</taxon>
        <taxon>Ascobolus</taxon>
    </lineage>
</organism>
<dbReference type="EMBL" id="ML119657">
    <property type="protein sequence ID" value="RPA84723.1"/>
    <property type="molecule type" value="Genomic_DNA"/>
</dbReference>
<keyword evidence="2" id="KW-1185">Reference proteome</keyword>
<dbReference type="Proteomes" id="UP000275078">
    <property type="component" value="Unassembled WGS sequence"/>
</dbReference>
<sequence length="151" mass="16397">MRESGVKCNARECVEAPHGKVTIRIVCENPSESLHASVNWKQHGSSTEEDENVRWNMEVKEQSVVYVEASGGNRLDGCAENKPNVPEIETTQGSKPASSIWCIGSTCRLVGVCTTGSGVLVPVLPETPQLLPATMLLPLFHLRCPTISPTR</sequence>
<accession>A0A3N4IF04</accession>
<name>A0A3N4IF04_ASCIM</name>
<proteinExistence type="predicted"/>
<evidence type="ECO:0000313" key="1">
    <source>
        <dbReference type="EMBL" id="RPA84723.1"/>
    </source>
</evidence>
<reference evidence="1 2" key="1">
    <citation type="journal article" date="2018" name="Nat. Ecol. Evol.">
        <title>Pezizomycetes genomes reveal the molecular basis of ectomycorrhizal truffle lifestyle.</title>
        <authorList>
            <person name="Murat C."/>
            <person name="Payen T."/>
            <person name="Noel B."/>
            <person name="Kuo A."/>
            <person name="Morin E."/>
            <person name="Chen J."/>
            <person name="Kohler A."/>
            <person name="Krizsan K."/>
            <person name="Balestrini R."/>
            <person name="Da Silva C."/>
            <person name="Montanini B."/>
            <person name="Hainaut M."/>
            <person name="Levati E."/>
            <person name="Barry K.W."/>
            <person name="Belfiori B."/>
            <person name="Cichocki N."/>
            <person name="Clum A."/>
            <person name="Dockter R.B."/>
            <person name="Fauchery L."/>
            <person name="Guy J."/>
            <person name="Iotti M."/>
            <person name="Le Tacon F."/>
            <person name="Lindquist E.A."/>
            <person name="Lipzen A."/>
            <person name="Malagnac F."/>
            <person name="Mello A."/>
            <person name="Molinier V."/>
            <person name="Miyauchi S."/>
            <person name="Poulain J."/>
            <person name="Riccioni C."/>
            <person name="Rubini A."/>
            <person name="Sitrit Y."/>
            <person name="Splivallo R."/>
            <person name="Traeger S."/>
            <person name="Wang M."/>
            <person name="Zifcakova L."/>
            <person name="Wipf D."/>
            <person name="Zambonelli A."/>
            <person name="Paolocci F."/>
            <person name="Nowrousian M."/>
            <person name="Ottonello S."/>
            <person name="Baldrian P."/>
            <person name="Spatafora J.W."/>
            <person name="Henrissat B."/>
            <person name="Nagy L.G."/>
            <person name="Aury J.M."/>
            <person name="Wincker P."/>
            <person name="Grigoriev I.V."/>
            <person name="Bonfante P."/>
            <person name="Martin F.M."/>
        </authorList>
    </citation>
    <scope>NUCLEOTIDE SEQUENCE [LARGE SCALE GENOMIC DNA]</scope>
    <source>
        <strain evidence="1 2">RN42</strain>
    </source>
</reference>
<protein>
    <submittedName>
        <fullName evidence="1">Uncharacterized protein</fullName>
    </submittedName>
</protein>
<dbReference type="AlphaFoldDB" id="A0A3N4IF04"/>